<feature type="transmembrane region" description="Helical" evidence="2">
    <location>
        <begin position="47"/>
        <end position="70"/>
    </location>
</feature>
<dbReference type="Proteomes" id="UP001443914">
    <property type="component" value="Unassembled WGS sequence"/>
</dbReference>
<feature type="region of interest" description="Disordered" evidence="1">
    <location>
        <begin position="73"/>
        <end position="99"/>
    </location>
</feature>
<organism evidence="3 4">
    <name type="scientific">Saponaria officinalis</name>
    <name type="common">Common soapwort</name>
    <name type="synonym">Lychnis saponaria</name>
    <dbReference type="NCBI Taxonomy" id="3572"/>
    <lineage>
        <taxon>Eukaryota</taxon>
        <taxon>Viridiplantae</taxon>
        <taxon>Streptophyta</taxon>
        <taxon>Embryophyta</taxon>
        <taxon>Tracheophyta</taxon>
        <taxon>Spermatophyta</taxon>
        <taxon>Magnoliopsida</taxon>
        <taxon>eudicotyledons</taxon>
        <taxon>Gunneridae</taxon>
        <taxon>Pentapetalae</taxon>
        <taxon>Caryophyllales</taxon>
        <taxon>Caryophyllaceae</taxon>
        <taxon>Caryophylleae</taxon>
        <taxon>Saponaria</taxon>
    </lineage>
</organism>
<keyword evidence="2" id="KW-0472">Membrane</keyword>
<dbReference type="EMBL" id="JBDFQZ010000011">
    <property type="protein sequence ID" value="KAK9676711.1"/>
    <property type="molecule type" value="Genomic_DNA"/>
</dbReference>
<proteinExistence type="predicted"/>
<sequence length="99" mass="10670">MTLVFSQGIHYHHDRPRHPYEAPWSTQLSRPTIPSPISLLIPLGHSVVIASTTSLIILVLTSGLLSLRLITKLPDPSSPRATTPLTLSSSPTPGQNPSC</sequence>
<evidence type="ECO:0000256" key="2">
    <source>
        <dbReference type="SAM" id="Phobius"/>
    </source>
</evidence>
<name>A0AAW1HK87_SAPOF</name>
<keyword evidence="4" id="KW-1185">Reference proteome</keyword>
<accession>A0AAW1HK87</accession>
<evidence type="ECO:0000313" key="4">
    <source>
        <dbReference type="Proteomes" id="UP001443914"/>
    </source>
</evidence>
<reference evidence="3" key="1">
    <citation type="submission" date="2024-03" db="EMBL/GenBank/DDBJ databases">
        <title>WGS assembly of Saponaria officinalis var. Norfolk2.</title>
        <authorList>
            <person name="Jenkins J."/>
            <person name="Shu S."/>
            <person name="Grimwood J."/>
            <person name="Barry K."/>
            <person name="Goodstein D."/>
            <person name="Schmutz J."/>
            <person name="Leebens-Mack J."/>
            <person name="Osbourn A."/>
        </authorList>
    </citation>
    <scope>NUCLEOTIDE SEQUENCE [LARGE SCALE GENOMIC DNA]</scope>
    <source>
        <strain evidence="3">JIC</strain>
    </source>
</reference>
<evidence type="ECO:0000256" key="1">
    <source>
        <dbReference type="SAM" id="MobiDB-lite"/>
    </source>
</evidence>
<dbReference type="AlphaFoldDB" id="A0AAW1HK87"/>
<keyword evidence="2" id="KW-0812">Transmembrane</keyword>
<feature type="compositionally biased region" description="Low complexity" evidence="1">
    <location>
        <begin position="78"/>
        <end position="93"/>
    </location>
</feature>
<comment type="caution">
    <text evidence="3">The sequence shown here is derived from an EMBL/GenBank/DDBJ whole genome shotgun (WGS) entry which is preliminary data.</text>
</comment>
<protein>
    <submittedName>
        <fullName evidence="3">Uncharacterized protein</fullName>
    </submittedName>
</protein>
<gene>
    <name evidence="3" type="ORF">RND81_11G094600</name>
</gene>
<evidence type="ECO:0000313" key="3">
    <source>
        <dbReference type="EMBL" id="KAK9676711.1"/>
    </source>
</evidence>
<keyword evidence="2" id="KW-1133">Transmembrane helix</keyword>